<reference evidence="1 2" key="1">
    <citation type="submission" date="2022-03" db="EMBL/GenBank/DDBJ databases">
        <authorList>
            <person name="Macdonald S."/>
            <person name="Ahmed S."/>
            <person name="Newling K."/>
        </authorList>
    </citation>
    <scope>NUCLEOTIDE SEQUENCE [LARGE SCALE GENOMIC DNA]</scope>
</reference>
<accession>A0ABC8KFI6</accession>
<keyword evidence="2" id="KW-1185">Reference proteome</keyword>
<organism evidence="1 2">
    <name type="scientific">Eruca vesicaria subsp. sativa</name>
    <name type="common">Garden rocket</name>
    <name type="synonym">Eruca sativa</name>
    <dbReference type="NCBI Taxonomy" id="29727"/>
    <lineage>
        <taxon>Eukaryota</taxon>
        <taxon>Viridiplantae</taxon>
        <taxon>Streptophyta</taxon>
        <taxon>Embryophyta</taxon>
        <taxon>Tracheophyta</taxon>
        <taxon>Spermatophyta</taxon>
        <taxon>Magnoliopsida</taxon>
        <taxon>eudicotyledons</taxon>
        <taxon>Gunneridae</taxon>
        <taxon>Pentapetalae</taxon>
        <taxon>rosids</taxon>
        <taxon>malvids</taxon>
        <taxon>Brassicales</taxon>
        <taxon>Brassicaceae</taxon>
        <taxon>Brassiceae</taxon>
        <taxon>Eruca</taxon>
    </lineage>
</organism>
<gene>
    <name evidence="1" type="ORF">ERUC_LOCUS21419</name>
</gene>
<dbReference type="AlphaFoldDB" id="A0ABC8KFI6"/>
<sequence length="68" mass="8031">MEIFDSVPLFHSNLTLLPPLEIAHHEQKYELVKKLQELKHICRMTGDGCSSFEESQHWYRCCCCYRSA</sequence>
<protein>
    <submittedName>
        <fullName evidence="1">Uncharacterized protein</fullName>
    </submittedName>
</protein>
<dbReference type="Proteomes" id="UP001642260">
    <property type="component" value="Unassembled WGS sequence"/>
</dbReference>
<name>A0ABC8KFI6_ERUVS</name>
<evidence type="ECO:0000313" key="2">
    <source>
        <dbReference type="Proteomes" id="UP001642260"/>
    </source>
</evidence>
<dbReference type="EMBL" id="CAKOAT010210710">
    <property type="protein sequence ID" value="CAH8355664.1"/>
    <property type="molecule type" value="Genomic_DNA"/>
</dbReference>
<evidence type="ECO:0000313" key="1">
    <source>
        <dbReference type="EMBL" id="CAH8355664.1"/>
    </source>
</evidence>
<comment type="caution">
    <text evidence="1">The sequence shown here is derived from an EMBL/GenBank/DDBJ whole genome shotgun (WGS) entry which is preliminary data.</text>
</comment>
<proteinExistence type="predicted"/>